<name>A0A644XID9_9ZZZZ</name>
<sequence>MTGLIIIAGIYIVFRFESRFVEGIITAIVCYFLSSLFSVLNKKAQEEIPVQTLSMYEMLFAFVFAFAALPFLVPEAFASFWPEPTDLVYLILLGSVCSAYAFTAAIRLMKESSAFFVVLHINLEPVYAIILAWFIFGESEHMSLGFYAGASIIFAAVFLYPFLKRKVI</sequence>
<feature type="transmembrane region" description="Helical" evidence="1">
    <location>
        <begin position="113"/>
        <end position="136"/>
    </location>
</feature>
<comment type="caution">
    <text evidence="3">The sequence shown here is derived from an EMBL/GenBank/DDBJ whole genome shotgun (WGS) entry which is preliminary data.</text>
</comment>
<dbReference type="InterPro" id="IPR000620">
    <property type="entry name" value="EamA_dom"/>
</dbReference>
<dbReference type="InterPro" id="IPR037185">
    <property type="entry name" value="EmrE-like"/>
</dbReference>
<dbReference type="SUPFAM" id="SSF103481">
    <property type="entry name" value="Multidrug resistance efflux transporter EmrE"/>
    <property type="match status" value="1"/>
</dbReference>
<proteinExistence type="predicted"/>
<dbReference type="AlphaFoldDB" id="A0A644XID9"/>
<evidence type="ECO:0000256" key="1">
    <source>
        <dbReference type="SAM" id="Phobius"/>
    </source>
</evidence>
<keyword evidence="1" id="KW-0472">Membrane</keyword>
<evidence type="ECO:0000259" key="2">
    <source>
        <dbReference type="Pfam" id="PF00892"/>
    </source>
</evidence>
<feature type="transmembrane region" description="Helical" evidence="1">
    <location>
        <begin position="142"/>
        <end position="163"/>
    </location>
</feature>
<feature type="transmembrane region" description="Helical" evidence="1">
    <location>
        <begin position="20"/>
        <end position="39"/>
    </location>
</feature>
<keyword evidence="1" id="KW-1133">Transmembrane helix</keyword>
<gene>
    <name evidence="3" type="ORF">SDC9_61912</name>
</gene>
<dbReference type="EMBL" id="VSSQ01002460">
    <property type="protein sequence ID" value="MPM15541.1"/>
    <property type="molecule type" value="Genomic_DNA"/>
</dbReference>
<feature type="transmembrane region" description="Helical" evidence="1">
    <location>
        <begin position="59"/>
        <end position="81"/>
    </location>
</feature>
<reference evidence="3" key="1">
    <citation type="submission" date="2019-08" db="EMBL/GenBank/DDBJ databases">
        <authorList>
            <person name="Kucharzyk K."/>
            <person name="Murdoch R.W."/>
            <person name="Higgins S."/>
            <person name="Loffler F."/>
        </authorList>
    </citation>
    <scope>NUCLEOTIDE SEQUENCE</scope>
</reference>
<dbReference type="Pfam" id="PF00892">
    <property type="entry name" value="EamA"/>
    <property type="match status" value="1"/>
</dbReference>
<keyword evidence="1" id="KW-0812">Transmembrane</keyword>
<protein>
    <recommendedName>
        <fullName evidence="2">EamA domain-containing protein</fullName>
    </recommendedName>
</protein>
<organism evidence="3">
    <name type="scientific">bioreactor metagenome</name>
    <dbReference type="NCBI Taxonomy" id="1076179"/>
    <lineage>
        <taxon>unclassified sequences</taxon>
        <taxon>metagenomes</taxon>
        <taxon>ecological metagenomes</taxon>
    </lineage>
</organism>
<feature type="transmembrane region" description="Helical" evidence="1">
    <location>
        <begin position="87"/>
        <end position="106"/>
    </location>
</feature>
<dbReference type="GO" id="GO:0016020">
    <property type="term" value="C:membrane"/>
    <property type="evidence" value="ECO:0007669"/>
    <property type="project" value="InterPro"/>
</dbReference>
<accession>A0A644XID9</accession>
<feature type="domain" description="EamA" evidence="2">
    <location>
        <begin position="23"/>
        <end position="159"/>
    </location>
</feature>
<evidence type="ECO:0000313" key="3">
    <source>
        <dbReference type="EMBL" id="MPM15541.1"/>
    </source>
</evidence>